<organism evidence="2 3">
    <name type="scientific">Pseudoflavonifractor capillosus ATCC 29799</name>
    <dbReference type="NCBI Taxonomy" id="411467"/>
    <lineage>
        <taxon>Bacteria</taxon>
        <taxon>Bacillati</taxon>
        <taxon>Bacillota</taxon>
        <taxon>Clostridia</taxon>
        <taxon>Eubacteriales</taxon>
        <taxon>Oscillospiraceae</taxon>
        <taxon>Pseudoflavonifractor</taxon>
    </lineage>
</organism>
<accession>A6NRF9</accession>
<keyword evidence="3" id="KW-1185">Reference proteome</keyword>
<dbReference type="EMBL" id="AAXG02000006">
    <property type="protein sequence ID" value="EDN01219.1"/>
    <property type="molecule type" value="Genomic_DNA"/>
</dbReference>
<reference evidence="2 3" key="2">
    <citation type="submission" date="2007-06" db="EMBL/GenBank/DDBJ databases">
        <title>Draft genome sequence of Pseudoflavonifractor capillosus ATCC 29799.</title>
        <authorList>
            <person name="Sudarsanam P."/>
            <person name="Ley R."/>
            <person name="Guruge J."/>
            <person name="Turnbaugh P.J."/>
            <person name="Mahowald M."/>
            <person name="Liep D."/>
            <person name="Gordon J."/>
        </authorList>
    </citation>
    <scope>NUCLEOTIDE SEQUENCE [LARGE SCALE GENOMIC DNA]</scope>
    <source>
        <strain evidence="2 3">ATCC 29799</strain>
    </source>
</reference>
<name>A6NRF9_9FIRM</name>
<dbReference type="Proteomes" id="UP000003639">
    <property type="component" value="Unassembled WGS sequence"/>
</dbReference>
<evidence type="ECO:0000313" key="3">
    <source>
        <dbReference type="Proteomes" id="UP000003639"/>
    </source>
</evidence>
<reference evidence="2 3" key="1">
    <citation type="submission" date="2007-04" db="EMBL/GenBank/DDBJ databases">
        <authorList>
            <person name="Fulton L."/>
            <person name="Clifton S."/>
            <person name="Fulton B."/>
            <person name="Xu J."/>
            <person name="Minx P."/>
            <person name="Pepin K.H."/>
            <person name="Johnson M."/>
            <person name="Thiruvilangam P."/>
            <person name="Bhonagiri V."/>
            <person name="Nash W.E."/>
            <person name="Mardis E.R."/>
            <person name="Wilson R.K."/>
        </authorList>
    </citation>
    <scope>NUCLEOTIDE SEQUENCE [LARGE SCALE GENOMIC DNA]</scope>
    <source>
        <strain evidence="2 3">ATCC 29799</strain>
    </source>
</reference>
<evidence type="ECO:0000256" key="1">
    <source>
        <dbReference type="SAM" id="Phobius"/>
    </source>
</evidence>
<dbReference type="STRING" id="411467.BACCAP_00787"/>
<keyword evidence="1" id="KW-1133">Transmembrane helix</keyword>
<keyword evidence="1" id="KW-0472">Membrane</keyword>
<evidence type="ECO:0000313" key="2">
    <source>
        <dbReference type="EMBL" id="EDN01219.1"/>
    </source>
</evidence>
<sequence length="74" mass="8548">MPPVPLVSVSLLYLYITLGFQIASRNFYKIFCELERLKSLEFIKKSPFGNRLIVTARCLSHNIVRTFQPAFPTL</sequence>
<comment type="caution">
    <text evidence="2">The sequence shown here is derived from an EMBL/GenBank/DDBJ whole genome shotgun (WGS) entry which is preliminary data.</text>
</comment>
<protein>
    <submittedName>
        <fullName evidence="2">Uncharacterized protein</fullName>
    </submittedName>
</protein>
<feature type="transmembrane region" description="Helical" evidence="1">
    <location>
        <begin position="6"/>
        <end position="28"/>
    </location>
</feature>
<proteinExistence type="predicted"/>
<keyword evidence="1" id="KW-0812">Transmembrane</keyword>
<gene>
    <name evidence="2" type="ORF">BACCAP_00787</name>
</gene>
<dbReference type="AlphaFoldDB" id="A6NRF9"/>